<dbReference type="SUPFAM" id="SSF109604">
    <property type="entry name" value="HD-domain/PDEase-like"/>
    <property type="match status" value="1"/>
</dbReference>
<accession>A0AAX3BBZ8</accession>
<feature type="domain" description="HD" evidence="3">
    <location>
        <begin position="398"/>
        <end position="522"/>
    </location>
</feature>
<dbReference type="CDD" id="cd00077">
    <property type="entry name" value="HDc"/>
    <property type="match status" value="1"/>
</dbReference>
<dbReference type="PROSITE" id="PS51831">
    <property type="entry name" value="HD"/>
    <property type="match status" value="1"/>
</dbReference>
<keyword evidence="2" id="KW-1133">Transmembrane helix</keyword>
<feature type="transmembrane region" description="Helical" evidence="2">
    <location>
        <begin position="249"/>
        <end position="269"/>
    </location>
</feature>
<feature type="domain" description="HD-GYP" evidence="4">
    <location>
        <begin position="376"/>
        <end position="573"/>
    </location>
</feature>
<evidence type="ECO:0000313" key="6">
    <source>
        <dbReference type="Proteomes" id="UP001056539"/>
    </source>
</evidence>
<sequence length="578" mass="67197">MFSKKLILCLAVMAGLEVGWSEVTVFHLEEVFLGEVGDEAFPKVWSGASRLHWAGVKYHEVWFRTRAFIKPGDFFYIPSVDHEITLYVDREKCFSSGDPELFSSSFSPVLVDFKEVSGEKEILLRVRSRTYFLGIPRIPLLLGQKEAIIRVLVQRDVFLWFIVALIFFSALAELAVFFWLNRFFVSWLFGFAVTIAVYLSMRSLAKWWILGNYPFLYGYLELWSLFLIPFFVWRMVIALLRLDRPWHRWFSYTLFGFWVTSVMWSLFDFQVLVKILYPFEFFLLVFLPFLLGFMVYHGRKNRWALEVLPGFCVLGITAVLDVLREQGFLVSEHIYIAYGWVAVFVNFLVVATRQMIAVIQENRTMLKEIQGLNIEIVDTQREIVLRLSEIAEARSRETGNHVRRVSEYAALIARMCGLSEEEISLIRLTAPMHDIGKLAIPDAVLHKSGKLTSKEFELIKKHTLYGYEMLKKSSRPIFKAAAIIALEHHERMDGKGYPHGKKGEDIHLYARITAVADVFDSLSSDRCYKKAWPWDEVVAYMKANSGTQLDARLVEYLFSQEEKVKQIQKEYMDFFEGA</sequence>
<dbReference type="PANTHER" id="PTHR45228">
    <property type="entry name" value="CYCLIC DI-GMP PHOSPHODIESTERASE TM_0186-RELATED"/>
    <property type="match status" value="1"/>
</dbReference>
<proteinExistence type="predicted"/>
<reference evidence="5" key="1">
    <citation type="submission" date="2021-04" db="EMBL/GenBank/DDBJ databases">
        <authorList>
            <person name="Postec A."/>
        </authorList>
    </citation>
    <scope>NUCLEOTIDE SEQUENCE</scope>
    <source>
        <strain evidence="5">F1F22</strain>
    </source>
</reference>
<dbReference type="Proteomes" id="UP001056539">
    <property type="component" value="Chromosome"/>
</dbReference>
<evidence type="ECO:0000313" key="5">
    <source>
        <dbReference type="EMBL" id="URA09603.1"/>
    </source>
</evidence>
<feature type="transmembrane region" description="Helical" evidence="2">
    <location>
        <begin position="275"/>
        <end position="296"/>
    </location>
</feature>
<evidence type="ECO:0000259" key="4">
    <source>
        <dbReference type="PROSITE" id="PS51832"/>
    </source>
</evidence>
<reference evidence="5" key="2">
    <citation type="submission" date="2022-06" db="EMBL/GenBank/DDBJ databases">
        <title>Thermospira aquatica gen. nov., sp. nov.</title>
        <authorList>
            <person name="Ben Ali Gam Z."/>
            <person name="Labat M."/>
        </authorList>
    </citation>
    <scope>NUCLEOTIDE SEQUENCE</scope>
    <source>
        <strain evidence="5">F1F22</strain>
    </source>
</reference>
<dbReference type="KEGG" id="taqu:KDW03_08915"/>
<evidence type="ECO:0000259" key="3">
    <source>
        <dbReference type="PROSITE" id="PS51831"/>
    </source>
</evidence>
<keyword evidence="2" id="KW-0472">Membrane</keyword>
<dbReference type="SMART" id="SM00471">
    <property type="entry name" value="HDc"/>
    <property type="match status" value="1"/>
</dbReference>
<dbReference type="InterPro" id="IPR052020">
    <property type="entry name" value="Cyclic_di-GMP/3'3'-cGAMP_PDE"/>
</dbReference>
<dbReference type="EMBL" id="CP073355">
    <property type="protein sequence ID" value="URA09603.1"/>
    <property type="molecule type" value="Genomic_DNA"/>
</dbReference>
<feature type="transmembrane region" description="Helical" evidence="2">
    <location>
        <begin position="187"/>
        <end position="210"/>
    </location>
</feature>
<dbReference type="RefSeq" id="WP_271434738.1">
    <property type="nucleotide sequence ID" value="NZ_CP073355.1"/>
</dbReference>
<dbReference type="InterPro" id="IPR006674">
    <property type="entry name" value="HD_domain"/>
</dbReference>
<feature type="transmembrane region" description="Helical" evidence="2">
    <location>
        <begin position="222"/>
        <end position="242"/>
    </location>
</feature>
<evidence type="ECO:0000256" key="1">
    <source>
        <dbReference type="ARBA" id="ARBA00022801"/>
    </source>
</evidence>
<gene>
    <name evidence="5" type="ORF">KDW03_08915</name>
</gene>
<dbReference type="PROSITE" id="PS51832">
    <property type="entry name" value="HD_GYP"/>
    <property type="match status" value="1"/>
</dbReference>
<feature type="transmembrane region" description="Helical" evidence="2">
    <location>
        <begin position="335"/>
        <end position="359"/>
    </location>
</feature>
<dbReference type="FunFam" id="1.10.3210.10:FF:000018">
    <property type="entry name" value="Two-component system response regulator"/>
    <property type="match status" value="1"/>
</dbReference>
<keyword evidence="1" id="KW-0378">Hydrolase</keyword>
<name>A0AAX3BBZ8_9SPIR</name>
<feature type="transmembrane region" description="Helical" evidence="2">
    <location>
        <begin position="303"/>
        <end position="323"/>
    </location>
</feature>
<dbReference type="Gene3D" id="1.10.3210.10">
    <property type="entry name" value="Hypothetical protein af1432"/>
    <property type="match status" value="1"/>
</dbReference>
<dbReference type="InterPro" id="IPR003607">
    <property type="entry name" value="HD/PDEase_dom"/>
</dbReference>
<organism evidence="5 6">
    <name type="scientific">Thermospira aquatica</name>
    <dbReference type="NCBI Taxonomy" id="2828656"/>
    <lineage>
        <taxon>Bacteria</taxon>
        <taxon>Pseudomonadati</taxon>
        <taxon>Spirochaetota</taxon>
        <taxon>Spirochaetia</taxon>
        <taxon>Brevinematales</taxon>
        <taxon>Thermospiraceae</taxon>
        <taxon>Thermospira</taxon>
    </lineage>
</organism>
<dbReference type="GO" id="GO:0004112">
    <property type="term" value="F:cyclic-nucleotide phosphodiesterase activity"/>
    <property type="evidence" value="ECO:0007669"/>
    <property type="project" value="UniProtKB-ARBA"/>
</dbReference>
<dbReference type="PANTHER" id="PTHR45228:SF1">
    <property type="entry name" value="CYCLIC DI-GMP PHOSPHODIESTERASE TM_0186"/>
    <property type="match status" value="1"/>
</dbReference>
<keyword evidence="2" id="KW-0812">Transmembrane</keyword>
<protein>
    <submittedName>
        <fullName evidence="5">HD domain-containing protein</fullName>
    </submittedName>
</protein>
<dbReference type="AlphaFoldDB" id="A0AAX3BBZ8"/>
<dbReference type="InterPro" id="IPR037522">
    <property type="entry name" value="HD_GYP_dom"/>
</dbReference>
<keyword evidence="6" id="KW-1185">Reference proteome</keyword>
<feature type="transmembrane region" description="Helical" evidence="2">
    <location>
        <begin position="157"/>
        <end position="180"/>
    </location>
</feature>
<evidence type="ECO:0000256" key="2">
    <source>
        <dbReference type="SAM" id="Phobius"/>
    </source>
</evidence>
<dbReference type="Pfam" id="PF13487">
    <property type="entry name" value="HD_5"/>
    <property type="match status" value="1"/>
</dbReference>
<dbReference type="GO" id="GO:0009214">
    <property type="term" value="P:cyclic nucleotide catabolic process"/>
    <property type="evidence" value="ECO:0007669"/>
    <property type="project" value="UniProtKB-ARBA"/>
</dbReference>